<feature type="compositionally biased region" description="Polar residues" evidence="2">
    <location>
        <begin position="118"/>
        <end position="135"/>
    </location>
</feature>
<sequence length="1640" mass="188398">MKKFHFLNSKWAMHGIMVGLYLLLMLGLFSLESCLEFYNPITPFQKGEKDTSSDISTIKEDARQSNSSKNSYEKQEVTDHNIDEQSTNREVKQEEAVVSVSKPTISLEPLTIDKASHIQLQDPTNTKGKIQPSAINKQPNYLSASTPLAANKGIEKLGSIKEEKALQAKQHVASKQRKVKEQPSDSKQEQDEKELEEQLSNKVFKLPHDYKVRFYKEKGAWKVKAKHFNEPLSVVLAPGMRLVQLLKLSEKAYSNYIHIIKFNPSTKQQAYVYVSPSGLSGGANSEDEGQEESEIEEDSEEKGSSGALTKRKRTMSKSGKERKEESTKSKKVKISSGPTSVSSEALSSPLMEFSQGISLDTLLDSNKDKMSLSMKAYPKKISKADILSILHAELGTAYILGEAEDTGDCFFDALAQCLNRISNTNGRSIKSLRKLCHAYYLNNKEEVDKENQREHQGIDKGEEDYFFIQYTNDECEKHFKGRSPIWGRTGIEGPILCRQLGIEFIVIEILKDEVDDNLISSYVLVKEDTVATIEIEDAKEIIQHINIPILVTWHGSRHFMPLFKEKKIENRNKGKEKAAADTSDDERKSIGEEDSLVLGVSDYKQLEIAEKGYQEAETLMREYIAAESYSQAQELLQKAIQKYRDAANKGSAKAQEILINKMAEQPREVTNPAQELQELYNQYVSKKLPSNEEEVKTWLARFIVMDLDKNKRVPNRIEPSYRDEKVRGIHAVTKGYSASTKSSESEGYGEDMDYEPGFIRSYLKLDFIFGPLFEPQEKKYDDVVMSIDPAGDGKDETGYCIAKRSGDYYFIVEVGGMAGEYLLQEEPIPSRLDTLKKTLKELADIAKKHKVNNIYLEVNGPNVYELPLKEALKGTGIDHINIVIYREKENKEERIKSILTPLLYKSKLIINRKALEDDIIDKKTNDLNYKFIYQLTEILEGRKPGYDDRVDVVASAIRYLQDRKKPVQRSLRASELRERGIRDKKNFTKKQLSEKLELAREALISEGNSTHMIYLARMYMNGLESVRINYPAARQIFEEVIEQDTNNLEALKNLAKIYKYGLGIEQDFEKALELYQTILSIVANEEKKDSESQDLVELKKETLFELADLYEKNKNLQDETTSELIIQYYTESAELGLPAAQYNLAKIYLKEGGEEDAIRLLEKAAVVQHPKAQYKLATILFEDEEEKPRAIELLKEAADNLWGPAKARLALGNWYYYQEENFKEAFKYYSRAANMYTEAKEKVAFMYYKGKGTKQNYIKALEFYLQLFTPIKSNKEKLIFYKELKSHKNRKEKFYDSLVKNKDKKVKNNGKIEYRIAKLYQKSKPHKLYRRALTEHQALKFYIMAKEKGNKKEHKQLNKLFSTNHEKDLLEKTDFKELVIPIIDFVKGTLPIDSKSYNNPVNNPEGSYEIDGEPFKLQNVSGSGMDCFFNAIGFKRNKQVEELKKNKYKNDPVIRYFISFDIRSVVEDLDENRSLAKSIKEAVDYKTYKSQIEKVEKLEEERNTELSKQNKNSNKTDTSLLPEYLKTENINVKKKQIADELNRLSLTLKAYSAFVCDFIGKNKMLGVINNIEDKGNYTSIDAIAYINNIGIRVYRPVIDSKGSIVKNKVILLHEFIPKDAIKVFYLYNYNDHFQKLIPEN</sequence>
<proteinExistence type="predicted"/>
<dbReference type="PANTHER" id="PTHR11102:SF160">
    <property type="entry name" value="ERAD-ASSOCIATED E3 UBIQUITIN-PROTEIN LIGASE COMPONENT HRD3"/>
    <property type="match status" value="1"/>
</dbReference>
<keyword evidence="5" id="KW-1185">Reference proteome</keyword>
<feature type="region of interest" description="Disordered" evidence="2">
    <location>
        <begin position="169"/>
        <end position="197"/>
    </location>
</feature>
<dbReference type="OrthoDB" id="9771580at2"/>
<protein>
    <recommendedName>
        <fullName evidence="3">Terminase large subunit ribonuclease H-like domain-containing protein</fullName>
    </recommendedName>
</protein>
<feature type="coiled-coil region" evidence="1">
    <location>
        <begin position="1081"/>
        <end position="1119"/>
    </location>
</feature>
<keyword evidence="1" id="KW-0175">Coiled coil</keyword>
<dbReference type="InterPro" id="IPR011990">
    <property type="entry name" value="TPR-like_helical_dom_sf"/>
</dbReference>
<evidence type="ECO:0000313" key="5">
    <source>
        <dbReference type="Proteomes" id="UP000001227"/>
    </source>
</evidence>
<dbReference type="EMBL" id="CP001102">
    <property type="protein sequence ID" value="ACE06104.1"/>
    <property type="molecule type" value="Genomic_DNA"/>
</dbReference>
<evidence type="ECO:0000313" key="4">
    <source>
        <dbReference type="EMBL" id="ACE06104.1"/>
    </source>
</evidence>
<dbReference type="RefSeq" id="WP_012472873.1">
    <property type="nucleotide sequence ID" value="NC_010830.1"/>
</dbReference>
<feature type="region of interest" description="Disordered" evidence="2">
    <location>
        <begin position="46"/>
        <end position="96"/>
    </location>
</feature>
<dbReference type="Proteomes" id="UP000001227">
    <property type="component" value="Chromosome"/>
</dbReference>
<dbReference type="STRING" id="452471.Aasi_0717"/>
<feature type="compositionally biased region" description="Basic and acidic residues" evidence="2">
    <location>
        <begin position="71"/>
        <end position="95"/>
    </location>
</feature>
<feature type="compositionally biased region" description="Basic and acidic residues" evidence="2">
    <location>
        <begin position="179"/>
        <end position="190"/>
    </location>
</feature>
<dbReference type="Gene3D" id="1.25.40.10">
    <property type="entry name" value="Tetratricopeptide repeat domain"/>
    <property type="match status" value="1"/>
</dbReference>
<dbReference type="eggNOG" id="COG0790">
    <property type="taxonomic scope" value="Bacteria"/>
</dbReference>
<dbReference type="PANTHER" id="PTHR11102">
    <property type="entry name" value="SEL-1-LIKE PROTEIN"/>
    <property type="match status" value="1"/>
</dbReference>
<feature type="compositionally biased region" description="Basic and acidic residues" evidence="2">
    <location>
        <begin position="318"/>
        <end position="328"/>
    </location>
</feature>
<feature type="region of interest" description="Disordered" evidence="2">
    <location>
        <begin position="116"/>
        <end position="135"/>
    </location>
</feature>
<evidence type="ECO:0000259" key="3">
    <source>
        <dbReference type="Pfam" id="PF22530"/>
    </source>
</evidence>
<organism evidence="4 5">
    <name type="scientific">Amoebophilus asiaticus (strain 5a2)</name>
    <dbReference type="NCBI Taxonomy" id="452471"/>
    <lineage>
        <taxon>Bacteria</taxon>
        <taxon>Pseudomonadati</taxon>
        <taxon>Bacteroidota</taxon>
        <taxon>Cytophagia</taxon>
        <taxon>Cytophagales</taxon>
        <taxon>Amoebophilaceae</taxon>
        <taxon>Candidatus Amoebophilus</taxon>
    </lineage>
</organism>
<gene>
    <name evidence="4" type="ordered locus">Aasi_0717</name>
</gene>
<feature type="compositionally biased region" description="Basic and acidic residues" evidence="2">
    <location>
        <begin position="46"/>
        <end position="63"/>
    </location>
</feature>
<dbReference type="KEGG" id="aas:Aasi_0717"/>
<evidence type="ECO:0000256" key="1">
    <source>
        <dbReference type="SAM" id="Coils"/>
    </source>
</evidence>
<feature type="compositionally biased region" description="Acidic residues" evidence="2">
    <location>
        <begin position="285"/>
        <end position="300"/>
    </location>
</feature>
<feature type="domain" description="Terminase large subunit ribonuclease H-like" evidence="3">
    <location>
        <begin position="787"/>
        <end position="908"/>
    </location>
</feature>
<feature type="compositionally biased region" description="Polar residues" evidence="2">
    <location>
        <begin position="337"/>
        <end position="346"/>
    </location>
</feature>
<reference evidence="4 5" key="1">
    <citation type="journal article" date="2010" name="J. Bacteriol.">
        <title>The genome of the amoeba symbiont 'Candidatus Amoebophilus asiaticus' reveals common mechanisms for host cell interaction among amoeba-associated bacteria.</title>
        <authorList>
            <person name="Schmitz-Esser S."/>
            <person name="Tischler P."/>
            <person name="Arnold R."/>
            <person name="Montanaro J."/>
            <person name="Wagner M."/>
            <person name="Rattei T."/>
            <person name="Horn M."/>
        </authorList>
    </citation>
    <scope>NUCLEOTIDE SEQUENCE [LARGE SCALE GENOMIC DNA]</scope>
    <source>
        <strain evidence="4 5">5a2</strain>
    </source>
</reference>
<evidence type="ECO:0000256" key="2">
    <source>
        <dbReference type="SAM" id="MobiDB-lite"/>
    </source>
</evidence>
<feature type="region of interest" description="Disordered" evidence="2">
    <location>
        <begin position="278"/>
        <end position="346"/>
    </location>
</feature>
<name>B3ESA2_AMOA5</name>
<dbReference type="SMART" id="SM00671">
    <property type="entry name" value="SEL1"/>
    <property type="match status" value="7"/>
</dbReference>
<dbReference type="CDD" id="cd22754">
    <property type="entry name" value="OTU_wMelOTU-like"/>
    <property type="match status" value="1"/>
</dbReference>
<accession>B3ESA2</accession>
<dbReference type="InterPro" id="IPR054762">
    <property type="entry name" value="Gp19_RNaseH-like"/>
</dbReference>
<dbReference type="HOGENOM" id="CLU_242839_0_0_10"/>
<dbReference type="InterPro" id="IPR050767">
    <property type="entry name" value="Sel1_AlgK"/>
</dbReference>
<dbReference type="Pfam" id="PF22530">
    <property type="entry name" value="Terminase-T7_RNaseH-like"/>
    <property type="match status" value="1"/>
</dbReference>
<dbReference type="Pfam" id="PF08238">
    <property type="entry name" value="Sel1"/>
    <property type="match status" value="6"/>
</dbReference>
<dbReference type="SUPFAM" id="SSF81901">
    <property type="entry name" value="HCP-like"/>
    <property type="match status" value="2"/>
</dbReference>
<dbReference type="InterPro" id="IPR006597">
    <property type="entry name" value="Sel1-like"/>
</dbReference>